<dbReference type="InterPro" id="IPR036910">
    <property type="entry name" value="HMG_box_dom_sf"/>
</dbReference>
<organism evidence="9 10">
    <name type="scientific">Salarias fasciatus</name>
    <name type="common">Jewelled blenny</name>
    <name type="synonym">Blennius fasciatus</name>
    <dbReference type="NCBI Taxonomy" id="181472"/>
    <lineage>
        <taxon>Eukaryota</taxon>
        <taxon>Metazoa</taxon>
        <taxon>Chordata</taxon>
        <taxon>Craniata</taxon>
        <taxon>Vertebrata</taxon>
        <taxon>Euteleostomi</taxon>
        <taxon>Actinopterygii</taxon>
        <taxon>Neopterygii</taxon>
        <taxon>Teleostei</taxon>
        <taxon>Neoteleostei</taxon>
        <taxon>Acanthomorphata</taxon>
        <taxon>Ovalentaria</taxon>
        <taxon>Blenniimorphae</taxon>
        <taxon>Blenniiformes</taxon>
        <taxon>Blennioidei</taxon>
        <taxon>Blenniidae</taxon>
        <taxon>Salariinae</taxon>
        <taxon>Salarias</taxon>
    </lineage>
</organism>
<feature type="compositionally biased region" description="Low complexity" evidence="7">
    <location>
        <begin position="381"/>
        <end position="399"/>
    </location>
</feature>
<dbReference type="Ensembl" id="ENSSFAT00005043767.1">
    <property type="protein sequence ID" value="ENSSFAP00005042233.1"/>
    <property type="gene ID" value="ENSSFAG00005020933.1"/>
</dbReference>
<dbReference type="Pfam" id="PF00505">
    <property type="entry name" value="HMG_box"/>
    <property type="match status" value="1"/>
</dbReference>
<feature type="region of interest" description="Disordered" evidence="7">
    <location>
        <begin position="294"/>
        <end position="412"/>
    </location>
</feature>
<feature type="region of interest" description="Disordered" evidence="7">
    <location>
        <begin position="1"/>
        <end position="53"/>
    </location>
</feature>
<evidence type="ECO:0000256" key="4">
    <source>
        <dbReference type="ARBA" id="ARBA00023163"/>
    </source>
</evidence>
<accession>A0A672IKD9</accession>
<dbReference type="InterPro" id="IPR050917">
    <property type="entry name" value="SOX_TF"/>
</dbReference>
<feature type="domain" description="HMG box" evidence="8">
    <location>
        <begin position="94"/>
        <end position="162"/>
    </location>
</feature>
<dbReference type="SMART" id="SM00398">
    <property type="entry name" value="HMG"/>
    <property type="match status" value="1"/>
</dbReference>
<reference evidence="9" key="3">
    <citation type="submission" date="2025-09" db="UniProtKB">
        <authorList>
            <consortium name="Ensembl"/>
        </authorList>
    </citation>
    <scope>IDENTIFICATION</scope>
</reference>
<dbReference type="Pfam" id="PF12444">
    <property type="entry name" value="Sox_N"/>
    <property type="match status" value="1"/>
</dbReference>
<dbReference type="OMA" id="IKMEQMS"/>
<keyword evidence="3 6" id="KW-0238">DNA-binding</keyword>
<dbReference type="PROSITE" id="PS50118">
    <property type="entry name" value="HMG_BOX_2"/>
    <property type="match status" value="1"/>
</dbReference>
<dbReference type="GO" id="GO:0000981">
    <property type="term" value="F:DNA-binding transcription factor activity, RNA polymerase II-specific"/>
    <property type="evidence" value="ECO:0007669"/>
    <property type="project" value="TreeGrafter"/>
</dbReference>
<dbReference type="PANTHER" id="PTHR45803:SF2">
    <property type="entry name" value="TRANSCRIPTION FACTOR SOX-8"/>
    <property type="match status" value="1"/>
</dbReference>
<dbReference type="GO" id="GO:0014032">
    <property type="term" value="P:neural crest cell development"/>
    <property type="evidence" value="ECO:0007669"/>
    <property type="project" value="TreeGrafter"/>
</dbReference>
<feature type="compositionally biased region" description="Basic and acidic residues" evidence="7">
    <location>
        <begin position="198"/>
        <end position="213"/>
    </location>
</feature>
<feature type="region of interest" description="Disordered" evidence="7">
    <location>
        <begin position="447"/>
        <end position="469"/>
    </location>
</feature>
<proteinExistence type="predicted"/>
<dbReference type="Gene3D" id="1.10.30.10">
    <property type="entry name" value="High mobility group box domain"/>
    <property type="match status" value="1"/>
</dbReference>
<evidence type="ECO:0000256" key="2">
    <source>
        <dbReference type="ARBA" id="ARBA00023015"/>
    </source>
</evidence>
<feature type="DNA-binding region" description="HMG box" evidence="6">
    <location>
        <begin position="94"/>
        <end position="162"/>
    </location>
</feature>
<feature type="compositionally biased region" description="Polar residues" evidence="7">
    <location>
        <begin position="458"/>
        <end position="469"/>
    </location>
</feature>
<dbReference type="InterPro" id="IPR022151">
    <property type="entry name" value="Sox_N"/>
</dbReference>
<dbReference type="GO" id="GO:0005634">
    <property type="term" value="C:nucleus"/>
    <property type="evidence" value="ECO:0007669"/>
    <property type="project" value="UniProtKB-SubCell"/>
</dbReference>
<evidence type="ECO:0000313" key="10">
    <source>
        <dbReference type="Proteomes" id="UP000472267"/>
    </source>
</evidence>
<evidence type="ECO:0000313" key="9">
    <source>
        <dbReference type="Ensembl" id="ENSSFAP00005042233.1"/>
    </source>
</evidence>
<keyword evidence="10" id="KW-1185">Reference proteome</keyword>
<comment type="subcellular location">
    <subcellularLocation>
        <location evidence="1">Nucleus</location>
    </subcellularLocation>
</comment>
<dbReference type="InterPro" id="IPR009071">
    <property type="entry name" value="HMG_box_dom"/>
</dbReference>
<feature type="region of interest" description="Disordered" evidence="7">
    <location>
        <begin position="156"/>
        <end position="263"/>
    </location>
</feature>
<dbReference type="InParanoid" id="A0A672IKD9"/>
<dbReference type="GO" id="GO:0000122">
    <property type="term" value="P:negative regulation of transcription by RNA polymerase II"/>
    <property type="evidence" value="ECO:0007669"/>
    <property type="project" value="TreeGrafter"/>
</dbReference>
<dbReference type="Proteomes" id="UP000472267">
    <property type="component" value="Chromosome 8"/>
</dbReference>
<dbReference type="GO" id="GO:0002009">
    <property type="term" value="P:morphogenesis of an epithelium"/>
    <property type="evidence" value="ECO:0007669"/>
    <property type="project" value="TreeGrafter"/>
</dbReference>
<feature type="compositionally biased region" description="Polar residues" evidence="7">
    <location>
        <begin position="400"/>
        <end position="412"/>
    </location>
</feature>
<evidence type="ECO:0000256" key="1">
    <source>
        <dbReference type="ARBA" id="ARBA00004123"/>
    </source>
</evidence>
<dbReference type="CDD" id="cd22031">
    <property type="entry name" value="HMG-box_SoxE"/>
    <property type="match status" value="1"/>
</dbReference>
<protein>
    <submittedName>
        <fullName evidence="9">Transcription factor Sox-8-like</fullName>
    </submittedName>
</protein>
<evidence type="ECO:0000256" key="7">
    <source>
        <dbReference type="SAM" id="MobiDB-lite"/>
    </source>
</evidence>
<name>A0A672IKD9_SALFA</name>
<gene>
    <name evidence="9" type="primary">sox8a</name>
</gene>
<evidence type="ECO:0000256" key="3">
    <source>
        <dbReference type="ARBA" id="ARBA00023125"/>
    </source>
</evidence>
<keyword evidence="4" id="KW-0804">Transcription</keyword>
<dbReference type="GO" id="GO:0000978">
    <property type="term" value="F:RNA polymerase II cis-regulatory region sequence-specific DNA binding"/>
    <property type="evidence" value="ECO:0007669"/>
    <property type="project" value="TreeGrafter"/>
</dbReference>
<evidence type="ECO:0000259" key="8">
    <source>
        <dbReference type="PROSITE" id="PS50118"/>
    </source>
</evidence>
<evidence type="ECO:0000256" key="5">
    <source>
        <dbReference type="ARBA" id="ARBA00023242"/>
    </source>
</evidence>
<evidence type="ECO:0000256" key="6">
    <source>
        <dbReference type="PROSITE-ProRule" id="PRU00267"/>
    </source>
</evidence>
<dbReference type="FunFam" id="1.10.30.10:FF:000004">
    <property type="entry name" value="Transcription factor SOX-10"/>
    <property type="match status" value="1"/>
</dbReference>
<dbReference type="AlphaFoldDB" id="A0A672IKD9"/>
<keyword evidence="2" id="KW-0805">Transcription regulation</keyword>
<sequence length="469" mass="51174">MTEENKPLTEHPCSPAGSDVSTSRSDSDPPTSPAGSEAHEAPRIFTRGAESFQEDERFPACIRDAVSQVLKGYDWSLLPVPGHGERGQKSKPHVKRPMNAFMVWAQAARRKLADQYPHLHNAELSKTLGKLWRLLSETEKRPFVEEAERLRMQHKRDYPDYKYQPRRRKNAKPSLLDCRPLPVPQHQPQHRQGLCKTEPGEMQHHFHPDRTGDTEPEQLDSASHGPPTPPTTPKSDLPIGSMKHEDRRPSDAISCSAPPFPASRHIDFSNVDISELSTDVIGAIDGFDVHELDQYLPPNGHGSAAPTPPDTSSRSGSFAPPGAHGILSWNPKTSIGMPVGASPSSSSRDADGGFSPKSHIKTEQMSPGHCASSSTPPPPSHQTQCPAQCSGTSSSSSSSAPQSEHTDLQSSGIFGAFSGYPASLYQYPYFHSSRRSYAAPLINSLALAPPPHSPPSSWEQPVYTTLTRP</sequence>
<reference evidence="9" key="1">
    <citation type="submission" date="2019-06" db="EMBL/GenBank/DDBJ databases">
        <authorList>
            <consortium name="Wellcome Sanger Institute Data Sharing"/>
        </authorList>
    </citation>
    <scope>NUCLEOTIDE SEQUENCE [LARGE SCALE GENOMIC DNA]</scope>
</reference>
<keyword evidence="5 6" id="KW-0539">Nucleus</keyword>
<reference evidence="9" key="2">
    <citation type="submission" date="2025-08" db="UniProtKB">
        <authorList>
            <consortium name="Ensembl"/>
        </authorList>
    </citation>
    <scope>IDENTIFICATION</scope>
</reference>
<dbReference type="SUPFAM" id="SSF47095">
    <property type="entry name" value="HMG-box"/>
    <property type="match status" value="1"/>
</dbReference>
<dbReference type="PANTHER" id="PTHR45803">
    <property type="entry name" value="SOX100B"/>
    <property type="match status" value="1"/>
</dbReference>